<sequence>MMTKANLFFCLLILFLFVMKAFSQSTSSSSANSSSESVSHETIQVDLNGEMKEQHVSGPFQFSEHDDAWMRKRLEDRFLKYVQIDTQSDPLSSTVPSTEKQRVLANVLLEELKSMKGLKNIDMDKYGNVYATLPKNLKRDVLSVGFLAHMDTATEISGFNVTPRVHRNYKDGENLMVDNLKIVDYKIDGKELSKMVGHDIVTASGGTLLGADDKAGVSEIMTAIEFLTEHPSIEHGDIQIGFTIDEEIGKGPHYFDIPKFSAAVAFTVDGGEKGTYNVESFSADLVTIVFTGFNIHPGTSFGRMINSMKVAAKFLDRVNQNMPSPDISKDRDGFVHCLDMNGNVEKTTIRCILRSFEDSELKQYAEGISKVIDQLRSEHSNVTIEMNVVQQYRNMKQVLDKYPFMELSIIDVYSALNMKDIVSVPVRGGTDGSQLSWMGLPTANIFAGGHNFHSQSEFVSLHDMADSVKVIISLAQTLSNVPPLPIKGH</sequence>
<protein>
    <recommendedName>
        <fullName evidence="10">Peptidase M20 dimerisation domain-containing protein</fullName>
    </recommendedName>
</protein>
<dbReference type="Pfam" id="PF01546">
    <property type="entry name" value="Peptidase_M20"/>
    <property type="match status" value="1"/>
</dbReference>
<proteinExistence type="inferred from homology"/>
<comment type="caution">
    <text evidence="11">The sequence shown here is derived from an EMBL/GenBank/DDBJ whole genome shotgun (WGS) entry which is preliminary data.</text>
</comment>
<dbReference type="PROSITE" id="PS00759">
    <property type="entry name" value="ARGE_DAPE_CPG2_2"/>
    <property type="match status" value="1"/>
</dbReference>
<dbReference type="Gene3D" id="3.40.630.10">
    <property type="entry name" value="Zn peptidases"/>
    <property type="match status" value="1"/>
</dbReference>
<keyword evidence="6" id="KW-0378">Hydrolase</keyword>
<keyword evidence="7" id="KW-0862">Zinc</keyword>
<dbReference type="SUPFAM" id="SSF55031">
    <property type="entry name" value="Bacterial exopeptidase dimerisation domain"/>
    <property type="match status" value="1"/>
</dbReference>
<dbReference type="PANTHER" id="PTHR42994:SF1">
    <property type="entry name" value="PEPTIDASE T"/>
    <property type="match status" value="1"/>
</dbReference>
<name>A0AA88KFM2_NAELO</name>
<evidence type="ECO:0000256" key="7">
    <source>
        <dbReference type="ARBA" id="ARBA00022833"/>
    </source>
</evidence>
<evidence type="ECO:0000256" key="5">
    <source>
        <dbReference type="ARBA" id="ARBA00022723"/>
    </source>
</evidence>
<dbReference type="PANTHER" id="PTHR42994">
    <property type="entry name" value="PEPTIDASE T"/>
    <property type="match status" value="1"/>
</dbReference>
<dbReference type="Gene3D" id="3.30.70.360">
    <property type="match status" value="1"/>
</dbReference>
<keyword evidence="9" id="KW-0732">Signal</keyword>
<reference evidence="11 12" key="1">
    <citation type="journal article" date="2018" name="BMC Genomics">
        <title>The genome of Naegleria lovaniensis, the basis for a comparative approach to unravel pathogenicity factors of the human pathogenic amoeba N. fowleri.</title>
        <authorList>
            <person name="Liechti N."/>
            <person name="Schurch N."/>
            <person name="Bruggmann R."/>
            <person name="Wittwer M."/>
        </authorList>
    </citation>
    <scope>NUCLEOTIDE SEQUENCE [LARGE SCALE GENOMIC DNA]</scope>
    <source>
        <strain evidence="11 12">ATCC 30569</strain>
    </source>
</reference>
<dbReference type="GO" id="GO:0045148">
    <property type="term" value="F:tripeptide aminopeptidase activity"/>
    <property type="evidence" value="ECO:0007669"/>
    <property type="project" value="InterPro"/>
</dbReference>
<evidence type="ECO:0000256" key="4">
    <source>
        <dbReference type="ARBA" id="ARBA00022670"/>
    </source>
</evidence>
<dbReference type="InterPro" id="IPR002933">
    <property type="entry name" value="Peptidase_M20"/>
</dbReference>
<evidence type="ECO:0000256" key="1">
    <source>
        <dbReference type="ARBA" id="ARBA00001947"/>
    </source>
</evidence>
<keyword evidence="4" id="KW-0645">Protease</keyword>
<evidence type="ECO:0000313" key="11">
    <source>
        <dbReference type="EMBL" id="KAG2378447.1"/>
    </source>
</evidence>
<evidence type="ECO:0000256" key="3">
    <source>
        <dbReference type="ARBA" id="ARBA00009692"/>
    </source>
</evidence>
<dbReference type="GO" id="GO:0008270">
    <property type="term" value="F:zinc ion binding"/>
    <property type="evidence" value="ECO:0007669"/>
    <property type="project" value="InterPro"/>
</dbReference>
<evidence type="ECO:0000256" key="8">
    <source>
        <dbReference type="ARBA" id="ARBA00023049"/>
    </source>
</evidence>
<keyword evidence="5" id="KW-0479">Metal-binding</keyword>
<comment type="similarity">
    <text evidence="3">Belongs to the peptidase M20B family.</text>
</comment>
<dbReference type="NCBIfam" id="NF009920">
    <property type="entry name" value="PRK13381.1"/>
    <property type="match status" value="1"/>
</dbReference>
<comment type="similarity">
    <text evidence="2">Belongs to the peptidase M20A family.</text>
</comment>
<dbReference type="PROSITE" id="PS00758">
    <property type="entry name" value="ARGE_DAPE_CPG2_1"/>
    <property type="match status" value="1"/>
</dbReference>
<dbReference type="SUPFAM" id="SSF53187">
    <property type="entry name" value="Zn-dependent exopeptidases"/>
    <property type="match status" value="1"/>
</dbReference>
<organism evidence="11 12">
    <name type="scientific">Naegleria lovaniensis</name>
    <name type="common">Amoeba</name>
    <dbReference type="NCBI Taxonomy" id="51637"/>
    <lineage>
        <taxon>Eukaryota</taxon>
        <taxon>Discoba</taxon>
        <taxon>Heterolobosea</taxon>
        <taxon>Tetramitia</taxon>
        <taxon>Eutetramitia</taxon>
        <taxon>Vahlkampfiidae</taxon>
        <taxon>Naegleria</taxon>
    </lineage>
</organism>
<dbReference type="InterPro" id="IPR011650">
    <property type="entry name" value="Peptidase_M20_dimer"/>
</dbReference>
<keyword evidence="8" id="KW-0482">Metalloprotease</keyword>
<dbReference type="GO" id="GO:0006508">
    <property type="term" value="P:proteolysis"/>
    <property type="evidence" value="ECO:0007669"/>
    <property type="project" value="UniProtKB-KW"/>
</dbReference>
<gene>
    <name evidence="11" type="ORF">C9374_008086</name>
</gene>
<dbReference type="EMBL" id="PYSW02000032">
    <property type="protein sequence ID" value="KAG2378447.1"/>
    <property type="molecule type" value="Genomic_DNA"/>
</dbReference>
<feature type="signal peptide" evidence="9">
    <location>
        <begin position="1"/>
        <end position="23"/>
    </location>
</feature>
<evidence type="ECO:0000256" key="2">
    <source>
        <dbReference type="ARBA" id="ARBA00006247"/>
    </source>
</evidence>
<feature type="domain" description="Peptidase M20 dimerisation" evidence="10">
    <location>
        <begin position="285"/>
        <end position="374"/>
    </location>
</feature>
<evidence type="ECO:0000313" key="12">
    <source>
        <dbReference type="Proteomes" id="UP000816034"/>
    </source>
</evidence>
<dbReference type="InterPro" id="IPR010161">
    <property type="entry name" value="Peptidase_M20B"/>
</dbReference>
<feature type="chain" id="PRO_5041669148" description="Peptidase M20 dimerisation domain-containing protein" evidence="9">
    <location>
        <begin position="24"/>
        <end position="489"/>
    </location>
</feature>
<dbReference type="NCBIfam" id="NF003976">
    <property type="entry name" value="PRK05469.1"/>
    <property type="match status" value="1"/>
</dbReference>
<comment type="cofactor">
    <cofactor evidence="1">
        <name>Zn(2+)</name>
        <dbReference type="ChEBI" id="CHEBI:29105"/>
    </cofactor>
</comment>
<dbReference type="Proteomes" id="UP000816034">
    <property type="component" value="Unassembled WGS sequence"/>
</dbReference>
<accession>A0AA88KFM2</accession>
<dbReference type="AlphaFoldDB" id="A0AA88KFM2"/>
<dbReference type="GO" id="GO:0006518">
    <property type="term" value="P:peptide metabolic process"/>
    <property type="evidence" value="ECO:0007669"/>
    <property type="project" value="InterPro"/>
</dbReference>
<dbReference type="InterPro" id="IPR001261">
    <property type="entry name" value="ArgE/DapE_CS"/>
</dbReference>
<dbReference type="Pfam" id="PF07687">
    <property type="entry name" value="M20_dimer"/>
    <property type="match status" value="1"/>
</dbReference>
<evidence type="ECO:0000256" key="6">
    <source>
        <dbReference type="ARBA" id="ARBA00022801"/>
    </source>
</evidence>
<dbReference type="NCBIfam" id="TIGR01882">
    <property type="entry name" value="peptidase-T"/>
    <property type="match status" value="1"/>
</dbReference>
<dbReference type="InterPro" id="IPR036264">
    <property type="entry name" value="Bact_exopeptidase_dim_dom"/>
</dbReference>
<evidence type="ECO:0000256" key="9">
    <source>
        <dbReference type="SAM" id="SignalP"/>
    </source>
</evidence>
<dbReference type="RefSeq" id="XP_044545709.1">
    <property type="nucleotide sequence ID" value="XM_044698123.1"/>
</dbReference>
<dbReference type="GeneID" id="68100540"/>
<dbReference type="GO" id="GO:0008237">
    <property type="term" value="F:metallopeptidase activity"/>
    <property type="evidence" value="ECO:0007669"/>
    <property type="project" value="UniProtKB-KW"/>
</dbReference>
<evidence type="ECO:0000259" key="10">
    <source>
        <dbReference type="Pfam" id="PF07687"/>
    </source>
</evidence>
<keyword evidence="12" id="KW-1185">Reference proteome</keyword>